<name>A0AA40G6Q4_9HYME</name>
<dbReference type="EMBL" id="JAHYIQ010000005">
    <property type="protein sequence ID" value="KAK1131718.1"/>
    <property type="molecule type" value="Genomic_DNA"/>
</dbReference>
<gene>
    <name evidence="1" type="ORF">K0M31_015878</name>
</gene>
<reference evidence="1" key="1">
    <citation type="submission" date="2021-10" db="EMBL/GenBank/DDBJ databases">
        <title>Melipona bicolor Genome sequencing and assembly.</title>
        <authorList>
            <person name="Araujo N.S."/>
            <person name="Arias M.C."/>
        </authorList>
    </citation>
    <scope>NUCLEOTIDE SEQUENCE</scope>
    <source>
        <strain evidence="1">USP_2M_L1-L4_2017</strain>
        <tissue evidence="1">Whole body</tissue>
    </source>
</reference>
<proteinExistence type="predicted"/>
<organism evidence="1 2">
    <name type="scientific">Melipona bicolor</name>
    <dbReference type="NCBI Taxonomy" id="60889"/>
    <lineage>
        <taxon>Eukaryota</taxon>
        <taxon>Metazoa</taxon>
        <taxon>Ecdysozoa</taxon>
        <taxon>Arthropoda</taxon>
        <taxon>Hexapoda</taxon>
        <taxon>Insecta</taxon>
        <taxon>Pterygota</taxon>
        <taxon>Neoptera</taxon>
        <taxon>Endopterygota</taxon>
        <taxon>Hymenoptera</taxon>
        <taxon>Apocrita</taxon>
        <taxon>Aculeata</taxon>
        <taxon>Apoidea</taxon>
        <taxon>Anthophila</taxon>
        <taxon>Apidae</taxon>
        <taxon>Melipona</taxon>
    </lineage>
</organism>
<dbReference type="Proteomes" id="UP001177670">
    <property type="component" value="Unassembled WGS sequence"/>
</dbReference>
<protein>
    <submittedName>
        <fullName evidence="1">Uncharacterized protein</fullName>
    </submittedName>
</protein>
<evidence type="ECO:0000313" key="2">
    <source>
        <dbReference type="Proteomes" id="UP001177670"/>
    </source>
</evidence>
<accession>A0AA40G6Q4</accession>
<comment type="caution">
    <text evidence="1">The sequence shown here is derived from an EMBL/GenBank/DDBJ whole genome shotgun (WGS) entry which is preliminary data.</text>
</comment>
<keyword evidence="2" id="KW-1185">Reference proteome</keyword>
<sequence>EETSPIFVRIPSALTTVRSSHETEIGFFSSRTQLPISVKCGFASSVRKVCGSRLSEASRLIGLIYIGRQSIGYDKDDDQEKEEVAGRVLEEGLESV</sequence>
<evidence type="ECO:0000313" key="1">
    <source>
        <dbReference type="EMBL" id="KAK1131718.1"/>
    </source>
</evidence>
<feature type="non-terminal residue" evidence="1">
    <location>
        <position position="1"/>
    </location>
</feature>
<dbReference type="AlphaFoldDB" id="A0AA40G6Q4"/>